<sequence>MKVNYREDGSAYVSRFEPGDLVRLRTDETGDGAMGKAGQWGSVISVEGRTAARLNIQLAGYSEKRQSALQRLMGVPASIVLPCDAQGDTATLPPKYGPRGLRVTAGTPRGHHVTVSANDDLPPWAASLVVAGSTLLLVVAAVVAIKGFGVM</sequence>
<protein>
    <submittedName>
        <fullName evidence="2">Uncharacterized protein</fullName>
    </submittedName>
</protein>
<proteinExistence type="predicted"/>
<evidence type="ECO:0000256" key="1">
    <source>
        <dbReference type="SAM" id="Phobius"/>
    </source>
</evidence>
<keyword evidence="1" id="KW-0812">Transmembrane</keyword>
<reference evidence="2 3" key="1">
    <citation type="submission" date="2020-08" db="EMBL/GenBank/DDBJ databases">
        <title>Genomic Encyclopedia of Type Strains, Phase IV (KMG-IV): sequencing the most valuable type-strain genomes for metagenomic binning, comparative biology and taxonomic classification.</title>
        <authorList>
            <person name="Goeker M."/>
        </authorList>
    </citation>
    <scope>NUCLEOTIDE SEQUENCE [LARGE SCALE GENOMIC DNA]</scope>
    <source>
        <strain evidence="2 3">DSM 25622</strain>
    </source>
</reference>
<keyword evidence="1" id="KW-1133">Transmembrane helix</keyword>
<organism evidence="2 3">
    <name type="scientific">Muricoccus pecuniae</name>
    <dbReference type="NCBI Taxonomy" id="693023"/>
    <lineage>
        <taxon>Bacteria</taxon>
        <taxon>Pseudomonadati</taxon>
        <taxon>Pseudomonadota</taxon>
        <taxon>Alphaproteobacteria</taxon>
        <taxon>Acetobacterales</taxon>
        <taxon>Roseomonadaceae</taxon>
        <taxon>Muricoccus</taxon>
    </lineage>
</organism>
<evidence type="ECO:0000313" key="2">
    <source>
        <dbReference type="EMBL" id="MBB5693517.1"/>
    </source>
</evidence>
<dbReference type="AlphaFoldDB" id="A0A840YAX2"/>
<evidence type="ECO:0000313" key="3">
    <source>
        <dbReference type="Proteomes" id="UP000580654"/>
    </source>
</evidence>
<dbReference type="RefSeq" id="WP_184515792.1">
    <property type="nucleotide sequence ID" value="NZ_JACIJD010000005.1"/>
</dbReference>
<keyword evidence="3" id="KW-1185">Reference proteome</keyword>
<comment type="caution">
    <text evidence="2">The sequence shown here is derived from an EMBL/GenBank/DDBJ whole genome shotgun (WGS) entry which is preliminary data.</text>
</comment>
<keyword evidence="1" id="KW-0472">Membrane</keyword>
<feature type="transmembrane region" description="Helical" evidence="1">
    <location>
        <begin position="124"/>
        <end position="145"/>
    </location>
</feature>
<accession>A0A840YAX2</accession>
<dbReference type="EMBL" id="JACIJD010000005">
    <property type="protein sequence ID" value="MBB5693517.1"/>
    <property type="molecule type" value="Genomic_DNA"/>
</dbReference>
<name>A0A840YAX2_9PROT</name>
<dbReference type="Proteomes" id="UP000580654">
    <property type="component" value="Unassembled WGS sequence"/>
</dbReference>
<gene>
    <name evidence="2" type="ORF">FHS87_001546</name>
</gene>